<proteinExistence type="predicted"/>
<gene>
    <name evidence="2" type="ORF">G2W53_016938</name>
</gene>
<feature type="compositionally biased region" description="Low complexity" evidence="1">
    <location>
        <begin position="109"/>
        <end position="132"/>
    </location>
</feature>
<feature type="region of interest" description="Disordered" evidence="1">
    <location>
        <begin position="105"/>
        <end position="139"/>
    </location>
</feature>
<organism evidence="2 3">
    <name type="scientific">Senna tora</name>
    <dbReference type="NCBI Taxonomy" id="362788"/>
    <lineage>
        <taxon>Eukaryota</taxon>
        <taxon>Viridiplantae</taxon>
        <taxon>Streptophyta</taxon>
        <taxon>Embryophyta</taxon>
        <taxon>Tracheophyta</taxon>
        <taxon>Spermatophyta</taxon>
        <taxon>Magnoliopsida</taxon>
        <taxon>eudicotyledons</taxon>
        <taxon>Gunneridae</taxon>
        <taxon>Pentapetalae</taxon>
        <taxon>rosids</taxon>
        <taxon>fabids</taxon>
        <taxon>Fabales</taxon>
        <taxon>Fabaceae</taxon>
        <taxon>Caesalpinioideae</taxon>
        <taxon>Cassia clade</taxon>
        <taxon>Senna</taxon>
    </lineage>
</organism>
<keyword evidence="3" id="KW-1185">Reference proteome</keyword>
<comment type="caution">
    <text evidence="2">The sequence shown here is derived from an EMBL/GenBank/DDBJ whole genome shotgun (WGS) entry which is preliminary data.</text>
</comment>
<dbReference type="PANTHER" id="PTHR46629">
    <property type="entry name" value="OS01G0917900 PROTEIN"/>
    <property type="match status" value="1"/>
</dbReference>
<evidence type="ECO:0000313" key="3">
    <source>
        <dbReference type="Proteomes" id="UP000634136"/>
    </source>
</evidence>
<dbReference type="SUPFAM" id="SSF57850">
    <property type="entry name" value="RING/U-box"/>
    <property type="match status" value="1"/>
</dbReference>
<evidence type="ECO:0000313" key="2">
    <source>
        <dbReference type="EMBL" id="KAF7825774.1"/>
    </source>
</evidence>
<protein>
    <submittedName>
        <fullName evidence="2">Zinc finger, RING/FYVE/PHD-type</fullName>
    </submittedName>
</protein>
<dbReference type="OrthoDB" id="1711136at2759"/>
<dbReference type="AlphaFoldDB" id="A0A834TQE4"/>
<dbReference type="EMBL" id="JAAIUW010000006">
    <property type="protein sequence ID" value="KAF7825774.1"/>
    <property type="molecule type" value="Genomic_DNA"/>
</dbReference>
<name>A0A834TQE4_9FABA</name>
<reference evidence="2" key="1">
    <citation type="submission" date="2020-09" db="EMBL/GenBank/DDBJ databases">
        <title>Genome-Enabled Discovery of Anthraquinone Biosynthesis in Senna tora.</title>
        <authorList>
            <person name="Kang S.-H."/>
            <person name="Pandey R.P."/>
            <person name="Lee C.-M."/>
            <person name="Sim J.-S."/>
            <person name="Jeong J.-T."/>
            <person name="Choi B.-S."/>
            <person name="Jung M."/>
            <person name="Ginzburg D."/>
            <person name="Zhao K."/>
            <person name="Won S.Y."/>
            <person name="Oh T.-J."/>
            <person name="Yu Y."/>
            <person name="Kim N.-H."/>
            <person name="Lee O.R."/>
            <person name="Lee T.-H."/>
            <person name="Bashyal P."/>
            <person name="Kim T.-S."/>
            <person name="Lee W.-H."/>
            <person name="Kawkins C."/>
            <person name="Kim C.-K."/>
            <person name="Kim J.S."/>
            <person name="Ahn B.O."/>
            <person name="Rhee S.Y."/>
            <person name="Sohng J.K."/>
        </authorList>
    </citation>
    <scope>NUCLEOTIDE SEQUENCE</scope>
    <source>
        <tissue evidence="2">Leaf</tissue>
    </source>
</reference>
<sequence>MESRRRVTLYDQMSAVDSSRNSLAGLILDAAAMASHKSAAAAASAPSRGQLSSSSRTLQDIIREDESSKKNHRKSWKLFREKLRLKRAAGSAWFSAIHITLSDIPIPHRNSTNTPTTTTTTNTRPQQQTPRSDSLRRDAAIPTTFRDCFDYTSSSSNDENESNLAREATRRLSSVISEERALSARESEAAAAAAATAAEEDEPVRMSLMDLLEETDRQMGFEGSGYRLEDEEWCEKRERKEVEEDDDEEEEYYNGGIRNCIAENRCCVCMVRRKGAAFIPCGHTFCRQCSRELWVLGFLCGKFCFGSVL</sequence>
<evidence type="ECO:0000256" key="1">
    <source>
        <dbReference type="SAM" id="MobiDB-lite"/>
    </source>
</evidence>
<dbReference type="Pfam" id="PF13920">
    <property type="entry name" value="zf-C3HC4_3"/>
    <property type="match status" value="1"/>
</dbReference>
<dbReference type="Gene3D" id="3.30.40.10">
    <property type="entry name" value="Zinc/RING finger domain, C3HC4 (zinc finger)"/>
    <property type="match status" value="1"/>
</dbReference>
<accession>A0A834TQE4</accession>
<dbReference type="Proteomes" id="UP000634136">
    <property type="component" value="Unassembled WGS sequence"/>
</dbReference>
<dbReference type="InterPro" id="IPR013083">
    <property type="entry name" value="Znf_RING/FYVE/PHD"/>
</dbReference>
<dbReference type="CDD" id="cd16449">
    <property type="entry name" value="RING-HC"/>
    <property type="match status" value="1"/>
</dbReference>